<dbReference type="GO" id="GO:0006886">
    <property type="term" value="P:intracellular protein transport"/>
    <property type="evidence" value="ECO:0007669"/>
    <property type="project" value="TreeGrafter"/>
</dbReference>
<dbReference type="Gene3D" id="1.25.40.660">
    <property type="entry name" value="Vacuolar protein sorting-associated protein 35, helical subcomplex Vps35-C"/>
    <property type="match status" value="1"/>
</dbReference>
<dbReference type="EMBL" id="JWZT01000690">
    <property type="protein sequence ID" value="KII73736.1"/>
    <property type="molecule type" value="Genomic_DNA"/>
</dbReference>
<evidence type="ECO:0000256" key="4">
    <source>
        <dbReference type="ARBA" id="ARBA00022927"/>
    </source>
</evidence>
<dbReference type="GO" id="GO:0030906">
    <property type="term" value="C:retromer, cargo-selective complex"/>
    <property type="evidence" value="ECO:0007669"/>
    <property type="project" value="InterPro"/>
</dbReference>
<comment type="similarity">
    <text evidence="2">Belongs to the VPS35 family.</text>
</comment>
<evidence type="ECO:0000256" key="2">
    <source>
        <dbReference type="ARBA" id="ARBA00006536"/>
    </source>
</evidence>
<dbReference type="GO" id="GO:0005829">
    <property type="term" value="C:cytosol"/>
    <property type="evidence" value="ECO:0007669"/>
    <property type="project" value="GOC"/>
</dbReference>
<dbReference type="GO" id="GO:0042147">
    <property type="term" value="P:retrograde transport, endosome to Golgi"/>
    <property type="evidence" value="ECO:0007669"/>
    <property type="project" value="InterPro"/>
</dbReference>
<name>A0A0C2N2A2_THEKT</name>
<accession>A0A0C2N2A2</accession>
<gene>
    <name evidence="6" type="ORF">RF11_09639</name>
</gene>
<keyword evidence="4" id="KW-0653">Protein transport</keyword>
<sequence length="399" mass="45934">MEKYFNTPEFIATISCLVKSEINLDRLVYFKALEPAINELACEDLLNVISAFVEKFIQQTSMIKNINDFDVILRSLNRSLELLSKTYKNEVASQLTLENQRVGGYFAILIHSYDPSGLSDLPSFAEKCIQLFKISRREFSQEALGPFVNFMLFYIKKFYTNDEQCLNQVFELLTKCYEHIHRFGVMAPCAQPLLVVCAMMSDSLDPQKFSTHVSSFIRQAIVLLEERIPSTYQLKCLEGVVFCLYHVLSLSSDEFRMFCSNLEKVVRNFISSTNQLAGLLHITNLYWLGDAKPERQSNVQDDPVSVLRCLSESVSIIGLSIGNSHKLKLHIQLLQKCLYFIREKCQTVTPQFIDTVFTDADKVLASIEDHDQNRGIIDHYNRIRRFYYSTQTENESCLS</sequence>
<dbReference type="Pfam" id="PF03635">
    <property type="entry name" value="Vps35"/>
    <property type="match status" value="1"/>
</dbReference>
<dbReference type="InterPro" id="IPR005378">
    <property type="entry name" value="Vps35"/>
</dbReference>
<keyword evidence="5" id="KW-0472">Membrane</keyword>
<evidence type="ECO:0000256" key="3">
    <source>
        <dbReference type="ARBA" id="ARBA00022448"/>
    </source>
</evidence>
<protein>
    <submittedName>
        <fullName evidence="6">Uncharacterized protein</fullName>
    </submittedName>
</protein>
<organism evidence="6 7">
    <name type="scientific">Thelohanellus kitauei</name>
    <name type="common">Myxosporean</name>
    <dbReference type="NCBI Taxonomy" id="669202"/>
    <lineage>
        <taxon>Eukaryota</taxon>
        <taxon>Metazoa</taxon>
        <taxon>Cnidaria</taxon>
        <taxon>Myxozoa</taxon>
        <taxon>Myxosporea</taxon>
        <taxon>Bivalvulida</taxon>
        <taxon>Platysporina</taxon>
        <taxon>Myxobolidae</taxon>
        <taxon>Thelohanellus</taxon>
    </lineage>
</organism>
<keyword evidence="7" id="KW-1185">Reference proteome</keyword>
<evidence type="ECO:0000313" key="6">
    <source>
        <dbReference type="EMBL" id="KII73736.1"/>
    </source>
</evidence>
<comment type="caution">
    <text evidence="6">The sequence shown here is derived from an EMBL/GenBank/DDBJ whole genome shotgun (WGS) entry which is preliminary data.</text>
</comment>
<comment type="subcellular location">
    <subcellularLocation>
        <location evidence="1">Membrane</location>
        <topology evidence="1">Peripheral membrane protein</topology>
    </subcellularLocation>
</comment>
<keyword evidence="3" id="KW-0813">Transport</keyword>
<dbReference type="PANTHER" id="PTHR11099">
    <property type="entry name" value="VACUOLAR SORTING PROTEIN 35"/>
    <property type="match status" value="1"/>
</dbReference>
<dbReference type="AlphaFoldDB" id="A0A0C2N2A2"/>
<evidence type="ECO:0000256" key="5">
    <source>
        <dbReference type="ARBA" id="ARBA00023136"/>
    </source>
</evidence>
<evidence type="ECO:0000256" key="1">
    <source>
        <dbReference type="ARBA" id="ARBA00004170"/>
    </source>
</evidence>
<dbReference type="PANTHER" id="PTHR11099:SF0">
    <property type="entry name" value="VACUOLAR PROTEIN SORTING-ASSOCIATED PROTEIN 35"/>
    <property type="match status" value="1"/>
</dbReference>
<proteinExistence type="inferred from homology"/>
<reference evidence="6 7" key="1">
    <citation type="journal article" date="2014" name="Genome Biol. Evol.">
        <title>The genome of the myxosporean Thelohanellus kitauei shows adaptations to nutrient acquisition within its fish host.</title>
        <authorList>
            <person name="Yang Y."/>
            <person name="Xiong J."/>
            <person name="Zhou Z."/>
            <person name="Huo F."/>
            <person name="Miao W."/>
            <person name="Ran C."/>
            <person name="Liu Y."/>
            <person name="Zhang J."/>
            <person name="Feng J."/>
            <person name="Wang M."/>
            <person name="Wang M."/>
            <person name="Wang L."/>
            <person name="Yao B."/>
        </authorList>
    </citation>
    <scope>NUCLEOTIDE SEQUENCE [LARGE SCALE GENOMIC DNA]</scope>
    <source>
        <strain evidence="6">Wuqing</strain>
    </source>
</reference>
<dbReference type="GO" id="GO:0005770">
    <property type="term" value="C:late endosome"/>
    <property type="evidence" value="ECO:0007669"/>
    <property type="project" value="TreeGrafter"/>
</dbReference>
<dbReference type="InterPro" id="IPR042491">
    <property type="entry name" value="Vps35_C"/>
</dbReference>
<dbReference type="Proteomes" id="UP000031668">
    <property type="component" value="Unassembled WGS sequence"/>
</dbReference>
<evidence type="ECO:0000313" key="7">
    <source>
        <dbReference type="Proteomes" id="UP000031668"/>
    </source>
</evidence>